<feature type="transmembrane region" description="Helical" evidence="1">
    <location>
        <begin position="60"/>
        <end position="82"/>
    </location>
</feature>
<feature type="transmembrane region" description="Helical" evidence="1">
    <location>
        <begin position="112"/>
        <end position="133"/>
    </location>
</feature>
<dbReference type="Proteomes" id="UP001589943">
    <property type="component" value="Unassembled WGS sequence"/>
</dbReference>
<evidence type="ECO:0000313" key="3">
    <source>
        <dbReference type="Proteomes" id="UP001589943"/>
    </source>
</evidence>
<name>A0ABV6PEW6_9SPHN</name>
<organism evidence="2 3">
    <name type="scientific">Novosphingobium aquiterrae</name>
    <dbReference type="NCBI Taxonomy" id="624388"/>
    <lineage>
        <taxon>Bacteria</taxon>
        <taxon>Pseudomonadati</taxon>
        <taxon>Pseudomonadota</taxon>
        <taxon>Alphaproteobacteria</taxon>
        <taxon>Sphingomonadales</taxon>
        <taxon>Sphingomonadaceae</taxon>
        <taxon>Novosphingobium</taxon>
    </lineage>
</organism>
<gene>
    <name evidence="2" type="ORF">ACFFF7_02940</name>
</gene>
<evidence type="ECO:0008006" key="4">
    <source>
        <dbReference type="Google" id="ProtNLM"/>
    </source>
</evidence>
<feature type="transmembrane region" description="Helical" evidence="1">
    <location>
        <begin position="12"/>
        <end position="32"/>
    </location>
</feature>
<comment type="caution">
    <text evidence="2">The sequence shown here is derived from an EMBL/GenBank/DDBJ whole genome shotgun (WGS) entry which is preliminary data.</text>
</comment>
<dbReference type="RefSeq" id="WP_379479863.1">
    <property type="nucleotide sequence ID" value="NZ_JBHLTL010000001.1"/>
</dbReference>
<proteinExistence type="predicted"/>
<evidence type="ECO:0000313" key="2">
    <source>
        <dbReference type="EMBL" id="MFC0588361.1"/>
    </source>
</evidence>
<protein>
    <recommendedName>
        <fullName evidence="4">Sugar transporter</fullName>
    </recommendedName>
</protein>
<reference evidence="2 3" key="1">
    <citation type="submission" date="2024-09" db="EMBL/GenBank/DDBJ databases">
        <authorList>
            <person name="Sun Q."/>
            <person name="Mori K."/>
        </authorList>
    </citation>
    <scope>NUCLEOTIDE SEQUENCE [LARGE SCALE GENOMIC DNA]</scope>
    <source>
        <strain evidence="2 3">NCAIM B.02537</strain>
    </source>
</reference>
<keyword evidence="1" id="KW-0812">Transmembrane</keyword>
<evidence type="ECO:0000256" key="1">
    <source>
        <dbReference type="SAM" id="Phobius"/>
    </source>
</evidence>
<dbReference type="EMBL" id="JBHLTL010000001">
    <property type="protein sequence ID" value="MFC0588361.1"/>
    <property type="molecule type" value="Genomic_DNA"/>
</dbReference>
<sequence>MEQANAARVPTSYWVVSVLGALWNSFGAWDYVMTRTRNVDYLKAAGDPQVILDWIDSFPLWAQIGWGLGVWGSVAGSVLMLLRSRHAATAFLVSLVGAVVSFGYQLTNTPAALASTASKVMPLVICGIVLFLWHYSRKSAAQGIQR</sequence>
<keyword evidence="3" id="KW-1185">Reference proteome</keyword>
<feature type="transmembrane region" description="Helical" evidence="1">
    <location>
        <begin position="89"/>
        <end position="106"/>
    </location>
</feature>
<accession>A0ABV6PEW6</accession>
<keyword evidence="1" id="KW-1133">Transmembrane helix</keyword>
<keyword evidence="1" id="KW-0472">Membrane</keyword>